<sequence length="149" mass="16200">MSLTRTIVDITLTQPAVLIPRHTSALASNEATPSGNRLVVSNSPWDGSDVAKIIAGVTVVAIIAVVLITLHIGRRRLSGRPMFTPVMRNTCEAPMEKPQLWDVALNVQGPLKSGTWVEMMRLFHPSSSITTPVIPYVSEDTDVSILVQM</sequence>
<gene>
    <name evidence="2" type="ORF">EIP91_004542</name>
</gene>
<reference evidence="2 3" key="1">
    <citation type="submission" date="2018-11" db="EMBL/GenBank/DDBJ databases">
        <title>Genome assembly of Steccherinum ochraceum LE-BIN_3174, the white-rot fungus of the Steccherinaceae family (The Residual Polyporoid clade, Polyporales, Basidiomycota).</title>
        <authorList>
            <person name="Fedorova T.V."/>
            <person name="Glazunova O.A."/>
            <person name="Landesman E.O."/>
            <person name="Moiseenko K.V."/>
            <person name="Psurtseva N.V."/>
            <person name="Savinova O.S."/>
            <person name="Shakhova N.V."/>
            <person name="Tyazhelova T.V."/>
            <person name="Vasina D.V."/>
        </authorList>
    </citation>
    <scope>NUCLEOTIDE SEQUENCE [LARGE SCALE GENOMIC DNA]</scope>
    <source>
        <strain evidence="2 3">LE-BIN_3174</strain>
    </source>
</reference>
<organism evidence="2 3">
    <name type="scientific">Steccherinum ochraceum</name>
    <dbReference type="NCBI Taxonomy" id="92696"/>
    <lineage>
        <taxon>Eukaryota</taxon>
        <taxon>Fungi</taxon>
        <taxon>Dikarya</taxon>
        <taxon>Basidiomycota</taxon>
        <taxon>Agaricomycotina</taxon>
        <taxon>Agaricomycetes</taxon>
        <taxon>Polyporales</taxon>
        <taxon>Steccherinaceae</taxon>
        <taxon>Steccherinum</taxon>
    </lineage>
</organism>
<keyword evidence="3" id="KW-1185">Reference proteome</keyword>
<keyword evidence="1" id="KW-0812">Transmembrane</keyword>
<keyword evidence="1" id="KW-1133">Transmembrane helix</keyword>
<protein>
    <submittedName>
        <fullName evidence="2">Uncharacterized protein</fullName>
    </submittedName>
</protein>
<accession>A0A4R0R8L5</accession>
<dbReference type="EMBL" id="RWJN01000256">
    <property type="protein sequence ID" value="TCD64100.1"/>
    <property type="molecule type" value="Genomic_DNA"/>
</dbReference>
<proteinExistence type="predicted"/>
<dbReference type="Proteomes" id="UP000292702">
    <property type="component" value="Unassembled WGS sequence"/>
</dbReference>
<evidence type="ECO:0000313" key="3">
    <source>
        <dbReference type="Proteomes" id="UP000292702"/>
    </source>
</evidence>
<keyword evidence="1" id="KW-0472">Membrane</keyword>
<dbReference type="AlphaFoldDB" id="A0A4R0R8L5"/>
<comment type="caution">
    <text evidence="2">The sequence shown here is derived from an EMBL/GenBank/DDBJ whole genome shotgun (WGS) entry which is preliminary data.</text>
</comment>
<evidence type="ECO:0000313" key="2">
    <source>
        <dbReference type="EMBL" id="TCD64100.1"/>
    </source>
</evidence>
<name>A0A4R0R8L5_9APHY</name>
<feature type="transmembrane region" description="Helical" evidence="1">
    <location>
        <begin position="53"/>
        <end position="73"/>
    </location>
</feature>
<evidence type="ECO:0000256" key="1">
    <source>
        <dbReference type="SAM" id="Phobius"/>
    </source>
</evidence>